<keyword evidence="1" id="KW-0812">Transmembrane</keyword>
<protein>
    <submittedName>
        <fullName evidence="2">Sugar binding protein</fullName>
    </submittedName>
</protein>
<dbReference type="NCBIfam" id="NF040930">
    <property type="entry name" value="ABC_arch_GlcS"/>
    <property type="match status" value="1"/>
</dbReference>
<reference evidence="2 3" key="1">
    <citation type="journal article" date="2007" name="Proc. Natl. Acad. Sci. U.S.A.">
        <title>Genome dynamics in a natural archaeal population.</title>
        <authorList>
            <person name="Allen E.E."/>
            <person name="Tyson G.W."/>
            <person name="Whitaker R.J."/>
            <person name="Detter J.C."/>
            <person name="Richardson P.M."/>
            <person name="Banfield J.F."/>
        </authorList>
    </citation>
    <scope>NUCLEOTIDE SEQUENCE [LARGE SCALE GENOMIC DNA]</scope>
    <source>
        <strain evidence="3">fer1</strain>
    </source>
</reference>
<organism evidence="2 3">
    <name type="scientific">Ferroplasma acidarmanus Fer1</name>
    <dbReference type="NCBI Taxonomy" id="333146"/>
    <lineage>
        <taxon>Archaea</taxon>
        <taxon>Methanobacteriati</taxon>
        <taxon>Thermoplasmatota</taxon>
        <taxon>Thermoplasmata</taxon>
        <taxon>Thermoplasmatales</taxon>
        <taxon>Ferroplasmaceae</taxon>
        <taxon>Ferroplasma</taxon>
    </lineage>
</organism>
<dbReference type="Gene3D" id="3.40.190.10">
    <property type="entry name" value="Periplasmic binding protein-like II"/>
    <property type="match status" value="2"/>
</dbReference>
<evidence type="ECO:0000313" key="2">
    <source>
        <dbReference type="EMBL" id="AGO60088.1"/>
    </source>
</evidence>
<dbReference type="Proteomes" id="UP000014660">
    <property type="component" value="Chromosome"/>
</dbReference>
<gene>
    <name evidence="2" type="ORF">FACI_IFERC00001G0108</name>
</gene>
<dbReference type="KEGG" id="fac:FACI_IFERC01G0108"/>
<keyword evidence="1" id="KW-1133">Transmembrane helix</keyword>
<sequence>MKNPNDEVKPPSKMKYVIIAIVVVIMVGAGVTLALYHPAKSKKVTFYTWWATEGKVAVDKEYAAFHAAYPNLTAVSELKAGAGGSAAKGEILTLIRDGDPPEAFQAHYGPGMLSYVEAASQHSKEFVNMTPILDSMTNVIPEVVEAGEYNGTSFSLPVDMHRGAELYINPNLLYNNSISQLPTNITELLSDSKTLNSALSSTGGGGWTIPGGDGGWDQMQVWEDFFLANSINTTGNATLYDELMYGTLNMHSSTAMKVINETNNDYLTAYGERMHGISTLTWTAVIHDITGSKSGFQANGNWYVNAYDYLNVTAYPMNSSTINTAYDHSHHINLIAMPFPGTKGYFALIDDSVAIPTGPNQATGLTFAKYFSSFAGDKVFTKWKASSYYDNITSPSFYNTPSQWGDYECAVNDSGNSSRWVYQLSDGGMFASQTSSFETDLESLTSASSVSTWNSHLGSVISSEESSWLAGHNLSLGFLGTVSHPFGGYLPPWVHDPVNPGATAAQNTISTVNANNQSTAASSTSSPSIAIIVVGLTSIFLANAVIKKR</sequence>
<evidence type="ECO:0000256" key="1">
    <source>
        <dbReference type="SAM" id="Phobius"/>
    </source>
</evidence>
<dbReference type="InterPro" id="IPR054925">
    <property type="entry name" value="GlcS_GBP"/>
</dbReference>
<dbReference type="EMBL" id="CP004145">
    <property type="protein sequence ID" value="AGO60088.1"/>
    <property type="molecule type" value="Genomic_DNA"/>
</dbReference>
<proteinExistence type="predicted"/>
<name>S0AL46_FERAC</name>
<dbReference type="HOGENOM" id="CLU_491464_0_0_2"/>
<keyword evidence="1" id="KW-0472">Membrane</keyword>
<dbReference type="PATRIC" id="fig|333146.12.peg.114"/>
<feature type="transmembrane region" description="Helical" evidence="1">
    <location>
        <begin position="16"/>
        <end position="36"/>
    </location>
</feature>
<dbReference type="SUPFAM" id="SSF53850">
    <property type="entry name" value="Periplasmic binding protein-like II"/>
    <property type="match status" value="1"/>
</dbReference>
<accession>S0AL46</accession>
<dbReference type="AlphaFoldDB" id="S0AL46"/>
<evidence type="ECO:0000313" key="3">
    <source>
        <dbReference type="Proteomes" id="UP000014660"/>
    </source>
</evidence>
<feature type="transmembrane region" description="Helical" evidence="1">
    <location>
        <begin position="528"/>
        <end position="546"/>
    </location>
</feature>
<keyword evidence="3" id="KW-1185">Reference proteome</keyword>